<comment type="catalytic activity">
    <reaction evidence="8">
        <text>a 6-O-methyl-2'-deoxyguanosine in DNA + L-cysteinyl-[protein] = S-methyl-L-cysteinyl-[protein] + a 2'-deoxyguanosine in DNA</text>
        <dbReference type="Rhea" id="RHEA:24000"/>
        <dbReference type="Rhea" id="RHEA-COMP:10131"/>
        <dbReference type="Rhea" id="RHEA-COMP:10132"/>
        <dbReference type="Rhea" id="RHEA-COMP:11367"/>
        <dbReference type="Rhea" id="RHEA-COMP:11368"/>
        <dbReference type="ChEBI" id="CHEBI:29950"/>
        <dbReference type="ChEBI" id="CHEBI:82612"/>
        <dbReference type="ChEBI" id="CHEBI:85445"/>
        <dbReference type="ChEBI" id="CHEBI:85448"/>
        <dbReference type="EC" id="2.1.1.63"/>
    </reaction>
</comment>
<dbReference type="InterPro" id="IPR001497">
    <property type="entry name" value="MethylDNA_cys_MeTrfase_AS"/>
</dbReference>
<dbReference type="OrthoDB" id="9802228at2"/>
<sequence length="165" mass="17595">MLNTLSLHHTAWGYVAAAWSTTGLWELTFPLSTPEAAKSSLLSLVSTEATGKAVNLLDQELKAYFIGKLTTFTTVVDWNGYTPFRTSILRYTAAIPYGEVRTYGEAAMAVGTPQAARAAGGALHNNRTPIIIPCHRVLGANGSLVGFGGGLDMKSALLKLEKQPV</sequence>
<keyword evidence="6" id="KW-0227">DNA damage</keyword>
<evidence type="ECO:0000313" key="10">
    <source>
        <dbReference type="EMBL" id="KYZ76534.1"/>
    </source>
</evidence>
<comment type="caution">
    <text evidence="10">The sequence shown here is derived from an EMBL/GenBank/DDBJ whole genome shotgun (WGS) entry which is preliminary data.</text>
</comment>
<keyword evidence="4 10" id="KW-0489">Methyltransferase</keyword>
<proteinExistence type="inferred from homology"/>
<keyword evidence="7" id="KW-0234">DNA repair</keyword>
<dbReference type="CDD" id="cd06445">
    <property type="entry name" value="ATase"/>
    <property type="match status" value="1"/>
</dbReference>
<comment type="similarity">
    <text evidence="2">Belongs to the MGMT family.</text>
</comment>
<dbReference type="GO" id="GO:0006281">
    <property type="term" value="P:DNA repair"/>
    <property type="evidence" value="ECO:0007669"/>
    <property type="project" value="UniProtKB-KW"/>
</dbReference>
<comment type="catalytic activity">
    <reaction evidence="1">
        <text>a 4-O-methyl-thymidine in DNA + L-cysteinyl-[protein] = a thymidine in DNA + S-methyl-L-cysteinyl-[protein]</text>
        <dbReference type="Rhea" id="RHEA:53428"/>
        <dbReference type="Rhea" id="RHEA-COMP:10131"/>
        <dbReference type="Rhea" id="RHEA-COMP:10132"/>
        <dbReference type="Rhea" id="RHEA-COMP:13555"/>
        <dbReference type="Rhea" id="RHEA-COMP:13556"/>
        <dbReference type="ChEBI" id="CHEBI:29950"/>
        <dbReference type="ChEBI" id="CHEBI:82612"/>
        <dbReference type="ChEBI" id="CHEBI:137386"/>
        <dbReference type="ChEBI" id="CHEBI:137387"/>
        <dbReference type="EC" id="2.1.1.63"/>
    </reaction>
</comment>
<dbReference type="InterPro" id="IPR014048">
    <property type="entry name" value="MethylDNA_cys_MeTrfase_DNA-bd"/>
</dbReference>
<protein>
    <recommendedName>
        <fullName evidence="3">methylated-DNA--[protein]-cysteine S-methyltransferase</fullName>
        <ecNumber evidence="3">2.1.1.63</ecNumber>
    </recommendedName>
</protein>
<dbReference type="PANTHER" id="PTHR10815">
    <property type="entry name" value="METHYLATED-DNA--PROTEIN-CYSTEINE METHYLTRANSFERASE"/>
    <property type="match status" value="1"/>
</dbReference>
<evidence type="ECO:0000256" key="4">
    <source>
        <dbReference type="ARBA" id="ARBA00022603"/>
    </source>
</evidence>
<evidence type="ECO:0000256" key="7">
    <source>
        <dbReference type="ARBA" id="ARBA00023204"/>
    </source>
</evidence>
<evidence type="ECO:0000256" key="8">
    <source>
        <dbReference type="ARBA" id="ARBA00049348"/>
    </source>
</evidence>
<dbReference type="FunFam" id="1.10.10.10:FF:000214">
    <property type="entry name" value="Methylated-DNA--protein-cysteine methyltransferase"/>
    <property type="match status" value="1"/>
</dbReference>
<dbReference type="AlphaFoldDB" id="A0A154BRA3"/>
<gene>
    <name evidence="10" type="ORF">AXX12_08880</name>
</gene>
<dbReference type="GO" id="GO:0032259">
    <property type="term" value="P:methylation"/>
    <property type="evidence" value="ECO:0007669"/>
    <property type="project" value="UniProtKB-KW"/>
</dbReference>
<evidence type="ECO:0000259" key="9">
    <source>
        <dbReference type="Pfam" id="PF01035"/>
    </source>
</evidence>
<dbReference type="SUPFAM" id="SSF46767">
    <property type="entry name" value="Methylated DNA-protein cysteine methyltransferase, C-terminal domain"/>
    <property type="match status" value="1"/>
</dbReference>
<dbReference type="EMBL" id="LSGP01000017">
    <property type="protein sequence ID" value="KYZ76534.1"/>
    <property type="molecule type" value="Genomic_DNA"/>
</dbReference>
<evidence type="ECO:0000313" key="11">
    <source>
        <dbReference type="Proteomes" id="UP000076268"/>
    </source>
</evidence>
<feature type="domain" description="Methylated-DNA-[protein]-cysteine S-methyltransferase DNA binding" evidence="9">
    <location>
        <begin position="83"/>
        <end position="162"/>
    </location>
</feature>
<organism evidence="10 11">
    <name type="scientific">Anaerosporomusa subterranea</name>
    <dbReference type="NCBI Taxonomy" id="1794912"/>
    <lineage>
        <taxon>Bacteria</taxon>
        <taxon>Bacillati</taxon>
        <taxon>Bacillota</taxon>
        <taxon>Negativicutes</taxon>
        <taxon>Acetonemataceae</taxon>
        <taxon>Anaerosporomusa</taxon>
    </lineage>
</organism>
<dbReference type="Proteomes" id="UP000076268">
    <property type="component" value="Unassembled WGS sequence"/>
</dbReference>
<dbReference type="InterPro" id="IPR036388">
    <property type="entry name" value="WH-like_DNA-bd_sf"/>
</dbReference>
<evidence type="ECO:0000256" key="2">
    <source>
        <dbReference type="ARBA" id="ARBA00008711"/>
    </source>
</evidence>
<evidence type="ECO:0000256" key="3">
    <source>
        <dbReference type="ARBA" id="ARBA00011918"/>
    </source>
</evidence>
<keyword evidence="11" id="KW-1185">Reference proteome</keyword>
<dbReference type="STRING" id="1794912.AXX12_08880"/>
<accession>A0A154BRA3</accession>
<evidence type="ECO:0000256" key="5">
    <source>
        <dbReference type="ARBA" id="ARBA00022679"/>
    </source>
</evidence>
<dbReference type="PANTHER" id="PTHR10815:SF5">
    <property type="entry name" value="METHYLATED-DNA--PROTEIN-CYSTEINE METHYLTRANSFERASE"/>
    <property type="match status" value="1"/>
</dbReference>
<dbReference type="NCBIfam" id="TIGR00589">
    <property type="entry name" value="ogt"/>
    <property type="match status" value="1"/>
</dbReference>
<dbReference type="EC" id="2.1.1.63" evidence="3"/>
<dbReference type="Gene3D" id="1.10.10.10">
    <property type="entry name" value="Winged helix-like DNA-binding domain superfamily/Winged helix DNA-binding domain"/>
    <property type="match status" value="1"/>
</dbReference>
<evidence type="ECO:0000256" key="6">
    <source>
        <dbReference type="ARBA" id="ARBA00022763"/>
    </source>
</evidence>
<dbReference type="GO" id="GO:0003908">
    <property type="term" value="F:methylated-DNA-[protein]-cysteine S-methyltransferase activity"/>
    <property type="evidence" value="ECO:0007669"/>
    <property type="project" value="UniProtKB-EC"/>
</dbReference>
<name>A0A154BRA3_ANASB</name>
<evidence type="ECO:0000256" key="1">
    <source>
        <dbReference type="ARBA" id="ARBA00001286"/>
    </source>
</evidence>
<dbReference type="Pfam" id="PF01035">
    <property type="entry name" value="DNA_binding_1"/>
    <property type="match status" value="1"/>
</dbReference>
<dbReference type="PROSITE" id="PS00374">
    <property type="entry name" value="MGMT"/>
    <property type="match status" value="1"/>
</dbReference>
<keyword evidence="5 10" id="KW-0808">Transferase</keyword>
<reference evidence="10 11" key="1">
    <citation type="submission" date="2016-02" db="EMBL/GenBank/DDBJ databases">
        <title>Anaerosporomusa subterraneum gen. nov., sp. nov., a spore-forming obligate anaerobe isolated from saprolite.</title>
        <authorList>
            <person name="Choi J.K."/>
            <person name="Shah M."/>
            <person name="Yee N."/>
        </authorList>
    </citation>
    <scope>NUCLEOTIDE SEQUENCE [LARGE SCALE GENOMIC DNA]</scope>
    <source>
        <strain evidence="10 11">RU4</strain>
    </source>
</reference>
<dbReference type="InterPro" id="IPR036217">
    <property type="entry name" value="MethylDNA_cys_MeTrfase_DNAb"/>
</dbReference>